<protein>
    <recommendedName>
        <fullName evidence="12">C2H2-type domain-containing protein</fullName>
    </recommendedName>
</protein>
<feature type="compositionally biased region" description="Pro residues" evidence="11">
    <location>
        <begin position="162"/>
        <end position="174"/>
    </location>
</feature>
<organism evidence="13 14">
    <name type="scientific">Chrysemys picta bellii</name>
    <name type="common">Western painted turtle</name>
    <name type="synonym">Emys bellii</name>
    <dbReference type="NCBI Taxonomy" id="8478"/>
    <lineage>
        <taxon>Eukaryota</taxon>
        <taxon>Metazoa</taxon>
        <taxon>Chordata</taxon>
        <taxon>Craniata</taxon>
        <taxon>Vertebrata</taxon>
        <taxon>Euteleostomi</taxon>
        <taxon>Archelosauria</taxon>
        <taxon>Testudinata</taxon>
        <taxon>Testudines</taxon>
        <taxon>Cryptodira</taxon>
        <taxon>Durocryptodira</taxon>
        <taxon>Testudinoidea</taxon>
        <taxon>Emydidae</taxon>
        <taxon>Chrysemys</taxon>
    </lineage>
</organism>
<name>A0A8C3HAJ0_CHRPI</name>
<keyword evidence="7" id="KW-0805">Transcription regulation</keyword>
<dbReference type="FunFam" id="3.30.160.60:FF:000953">
    <property type="entry name" value="Zinc finger protein 691"/>
    <property type="match status" value="1"/>
</dbReference>
<comment type="similarity">
    <text evidence="2">Belongs to the krueppel C2H2-type zinc-finger protein family.</text>
</comment>
<evidence type="ECO:0000313" key="14">
    <source>
        <dbReference type="Proteomes" id="UP000694380"/>
    </source>
</evidence>
<dbReference type="GO" id="GO:0005634">
    <property type="term" value="C:nucleus"/>
    <property type="evidence" value="ECO:0007669"/>
    <property type="project" value="UniProtKB-SubCell"/>
</dbReference>
<evidence type="ECO:0000256" key="4">
    <source>
        <dbReference type="ARBA" id="ARBA00022737"/>
    </source>
</evidence>
<evidence type="ECO:0000256" key="11">
    <source>
        <dbReference type="SAM" id="MobiDB-lite"/>
    </source>
</evidence>
<feature type="domain" description="C2H2-type" evidence="12">
    <location>
        <begin position="239"/>
        <end position="266"/>
    </location>
</feature>
<sequence>PSPPCSNPQPPLPSQSRGENSGVRALPRAAGGGRQPHPTHFIPLPSVAHSAPPSLSGSFSPGWGGPGWSLFLPAGGRMDEQCSQQHGPVGADPDGASPDEDASMGEDPHGMLPGGNESIEEDPDGPLSDETLSQVPALRQTSEHSPGSQTPSALESQWEKPPLAPTQPSPAPKKPPSREAHPTICSECGKSFTRSSLLAQHQRVHTGERPYQCTECGKSFSRSSTLIQHWRTHTGERPNTCTECGKGFSQRSDLVKHLRTHTGERPYQCPDCGQSFSRSSDLIKHQRIHTGERPYICPDCGKGFSRSSDLFQHQRTQRGEKPYKCTECGKKFSRSSNLIRHQRTHTGEREKGRNQKPKQPLKGSMLWWTVGGI</sequence>
<dbReference type="FunFam" id="3.30.160.60:FF:001158">
    <property type="entry name" value="zinc finger protein 22"/>
    <property type="match status" value="2"/>
</dbReference>
<dbReference type="FunFam" id="3.30.160.60:FF:001498">
    <property type="entry name" value="Zinc finger protein 404"/>
    <property type="match status" value="1"/>
</dbReference>
<keyword evidence="6" id="KW-0862">Zinc</keyword>
<feature type="compositionally biased region" description="Polar residues" evidence="11">
    <location>
        <begin position="130"/>
        <end position="155"/>
    </location>
</feature>
<reference evidence="13" key="1">
    <citation type="submission" date="2025-08" db="UniProtKB">
        <authorList>
            <consortium name="Ensembl"/>
        </authorList>
    </citation>
    <scope>IDENTIFICATION</scope>
</reference>
<evidence type="ECO:0000256" key="10">
    <source>
        <dbReference type="PROSITE-ProRule" id="PRU00042"/>
    </source>
</evidence>
<keyword evidence="14" id="KW-1185">Reference proteome</keyword>
<feature type="compositionally biased region" description="Low complexity" evidence="11">
    <location>
        <begin position="52"/>
        <end position="61"/>
    </location>
</feature>
<feature type="domain" description="C2H2-type" evidence="12">
    <location>
        <begin position="295"/>
        <end position="322"/>
    </location>
</feature>
<dbReference type="GO" id="GO:0000977">
    <property type="term" value="F:RNA polymerase II transcription regulatory region sequence-specific DNA binding"/>
    <property type="evidence" value="ECO:0007669"/>
    <property type="project" value="TreeGrafter"/>
</dbReference>
<evidence type="ECO:0000256" key="8">
    <source>
        <dbReference type="ARBA" id="ARBA00023163"/>
    </source>
</evidence>
<dbReference type="PROSITE" id="PS00028">
    <property type="entry name" value="ZINC_FINGER_C2H2_1"/>
    <property type="match status" value="5"/>
</dbReference>
<evidence type="ECO:0000256" key="3">
    <source>
        <dbReference type="ARBA" id="ARBA00022723"/>
    </source>
</evidence>
<dbReference type="InterPro" id="IPR050717">
    <property type="entry name" value="C2H2-ZF_Transcription_Reg"/>
</dbReference>
<evidence type="ECO:0000256" key="9">
    <source>
        <dbReference type="ARBA" id="ARBA00023242"/>
    </source>
</evidence>
<dbReference type="InterPro" id="IPR036236">
    <property type="entry name" value="Znf_C2H2_sf"/>
</dbReference>
<dbReference type="FunFam" id="3.30.160.60:FF:000495">
    <property type="entry name" value="zinc finger protein 668"/>
    <property type="match status" value="1"/>
</dbReference>
<feature type="region of interest" description="Disordered" evidence="11">
    <location>
        <begin position="336"/>
        <end position="363"/>
    </location>
</feature>
<reference evidence="13" key="2">
    <citation type="submission" date="2025-09" db="UniProtKB">
        <authorList>
            <consortium name="Ensembl"/>
        </authorList>
    </citation>
    <scope>IDENTIFICATION</scope>
</reference>
<keyword evidence="3" id="KW-0479">Metal-binding</keyword>
<dbReference type="GO" id="GO:0008270">
    <property type="term" value="F:zinc ion binding"/>
    <property type="evidence" value="ECO:0007669"/>
    <property type="project" value="UniProtKB-KW"/>
</dbReference>
<dbReference type="Gene3D" id="3.30.160.60">
    <property type="entry name" value="Classic Zinc Finger"/>
    <property type="match status" value="6"/>
</dbReference>
<dbReference type="Ensembl" id="ENSCPBT00000015833.1">
    <property type="protein sequence ID" value="ENSCPBP00000013338.1"/>
    <property type="gene ID" value="ENSCPBG00000009992.1"/>
</dbReference>
<dbReference type="Pfam" id="PF00096">
    <property type="entry name" value="zf-C2H2"/>
    <property type="match status" value="6"/>
</dbReference>
<comment type="subcellular location">
    <subcellularLocation>
        <location evidence="1">Nucleus</location>
    </subcellularLocation>
</comment>
<feature type="domain" description="C2H2-type" evidence="12">
    <location>
        <begin position="211"/>
        <end position="238"/>
    </location>
</feature>
<dbReference type="InterPro" id="IPR013087">
    <property type="entry name" value="Znf_C2H2_type"/>
</dbReference>
<evidence type="ECO:0000256" key="2">
    <source>
        <dbReference type="ARBA" id="ARBA00006991"/>
    </source>
</evidence>
<dbReference type="FunFam" id="3.30.160.60:FF:001024">
    <property type="entry name" value="Zinc finger and SCAN domain-containing protein 20"/>
    <property type="match status" value="1"/>
</dbReference>
<feature type="compositionally biased region" description="Pro residues" evidence="11">
    <location>
        <begin position="1"/>
        <end position="13"/>
    </location>
</feature>
<feature type="region of interest" description="Disordered" evidence="11">
    <location>
        <begin position="1"/>
        <end position="184"/>
    </location>
</feature>
<proteinExistence type="inferred from homology"/>
<dbReference type="AlphaFoldDB" id="A0A8C3HAJ0"/>
<dbReference type="PANTHER" id="PTHR14196:SF12">
    <property type="entry name" value="ZINC FINGER PROTEIN 208-LIKE"/>
    <property type="match status" value="1"/>
</dbReference>
<dbReference type="SMART" id="SM00355">
    <property type="entry name" value="ZnF_C2H2"/>
    <property type="match status" value="6"/>
</dbReference>
<evidence type="ECO:0000259" key="12">
    <source>
        <dbReference type="PROSITE" id="PS50157"/>
    </source>
</evidence>
<dbReference type="PANTHER" id="PTHR14196">
    <property type="entry name" value="ODD-SKIPPED - RELATED"/>
    <property type="match status" value="1"/>
</dbReference>
<accession>A0A8C3HAJ0</accession>
<keyword evidence="4" id="KW-0677">Repeat</keyword>
<dbReference type="SUPFAM" id="SSF57667">
    <property type="entry name" value="beta-beta-alpha zinc fingers"/>
    <property type="match status" value="3"/>
</dbReference>
<feature type="domain" description="C2H2-type" evidence="12">
    <location>
        <begin position="267"/>
        <end position="294"/>
    </location>
</feature>
<evidence type="ECO:0000313" key="13">
    <source>
        <dbReference type="Ensembl" id="ENSCPBP00000013338.1"/>
    </source>
</evidence>
<evidence type="ECO:0000256" key="6">
    <source>
        <dbReference type="ARBA" id="ARBA00022833"/>
    </source>
</evidence>
<dbReference type="GO" id="GO:0000981">
    <property type="term" value="F:DNA-binding transcription factor activity, RNA polymerase II-specific"/>
    <property type="evidence" value="ECO:0007669"/>
    <property type="project" value="TreeGrafter"/>
</dbReference>
<keyword evidence="5 10" id="KW-0863">Zinc-finger</keyword>
<dbReference type="GeneTree" id="ENSGT01150000286944"/>
<dbReference type="PROSITE" id="PS50157">
    <property type="entry name" value="ZINC_FINGER_C2H2_2"/>
    <property type="match status" value="6"/>
</dbReference>
<evidence type="ECO:0000256" key="5">
    <source>
        <dbReference type="ARBA" id="ARBA00022771"/>
    </source>
</evidence>
<keyword evidence="9" id="KW-0539">Nucleus</keyword>
<evidence type="ECO:0000256" key="1">
    <source>
        <dbReference type="ARBA" id="ARBA00004123"/>
    </source>
</evidence>
<keyword evidence="8" id="KW-0804">Transcription</keyword>
<feature type="domain" description="C2H2-type" evidence="12">
    <location>
        <begin position="323"/>
        <end position="350"/>
    </location>
</feature>
<feature type="domain" description="C2H2-type" evidence="12">
    <location>
        <begin position="183"/>
        <end position="210"/>
    </location>
</feature>
<dbReference type="Proteomes" id="UP000694380">
    <property type="component" value="Unplaced"/>
</dbReference>
<evidence type="ECO:0000256" key="7">
    <source>
        <dbReference type="ARBA" id="ARBA00023015"/>
    </source>
</evidence>